<evidence type="ECO:0000313" key="1">
    <source>
        <dbReference type="EMBL" id="GAA0508705.1"/>
    </source>
</evidence>
<dbReference type="Proteomes" id="UP001501706">
    <property type="component" value="Unassembled WGS sequence"/>
</dbReference>
<name>A0ABN1BZF3_9BURK</name>
<accession>A0ABN1BZF3</accession>
<gene>
    <name evidence="1" type="ORF">GCM10009097_27290</name>
</gene>
<sequence length="154" mass="16681">MPRKPKTPLANLNHHLGYSVGAAKPATVTNQRNGKGAKTVLPPKHERRFTGFDDKIVAMYTRGMTVRENPGLSARTIRHRGVAQVHQFGHGRSRGRGDGLAGPATGIHVPRRVLRRTARGVADILIAVTDGLKDTPEALAACFRRPPCRPVSST</sequence>
<dbReference type="EMBL" id="BAAAEN010000009">
    <property type="protein sequence ID" value="GAA0508705.1"/>
    <property type="molecule type" value="Genomic_DNA"/>
</dbReference>
<organism evidence="1 2">
    <name type="scientific">Pigmentiphaga daeguensis</name>
    <dbReference type="NCBI Taxonomy" id="414049"/>
    <lineage>
        <taxon>Bacteria</taxon>
        <taxon>Pseudomonadati</taxon>
        <taxon>Pseudomonadota</taxon>
        <taxon>Betaproteobacteria</taxon>
        <taxon>Burkholderiales</taxon>
        <taxon>Alcaligenaceae</taxon>
        <taxon>Pigmentiphaga</taxon>
    </lineage>
</organism>
<keyword evidence="2" id="KW-1185">Reference proteome</keyword>
<reference evidence="1 2" key="1">
    <citation type="journal article" date="2019" name="Int. J. Syst. Evol. Microbiol.">
        <title>The Global Catalogue of Microorganisms (GCM) 10K type strain sequencing project: providing services to taxonomists for standard genome sequencing and annotation.</title>
        <authorList>
            <consortium name="The Broad Institute Genomics Platform"/>
            <consortium name="The Broad Institute Genome Sequencing Center for Infectious Disease"/>
            <person name="Wu L."/>
            <person name="Ma J."/>
        </authorList>
    </citation>
    <scope>NUCLEOTIDE SEQUENCE [LARGE SCALE GENOMIC DNA]</scope>
    <source>
        <strain evidence="1 2">JCM 14330</strain>
    </source>
</reference>
<protein>
    <recommendedName>
        <fullName evidence="3">Mutator family transposase</fullName>
    </recommendedName>
</protein>
<comment type="caution">
    <text evidence="1">The sequence shown here is derived from an EMBL/GenBank/DDBJ whole genome shotgun (WGS) entry which is preliminary data.</text>
</comment>
<evidence type="ECO:0000313" key="2">
    <source>
        <dbReference type="Proteomes" id="UP001501706"/>
    </source>
</evidence>
<proteinExistence type="predicted"/>
<evidence type="ECO:0008006" key="3">
    <source>
        <dbReference type="Google" id="ProtNLM"/>
    </source>
</evidence>